<keyword evidence="3" id="KW-1185">Reference proteome</keyword>
<feature type="region of interest" description="Disordered" evidence="1">
    <location>
        <begin position="127"/>
        <end position="167"/>
    </location>
</feature>
<comment type="caution">
    <text evidence="2">The sequence shown here is derived from an EMBL/GenBank/DDBJ whole genome shotgun (WGS) entry which is preliminary data.</text>
</comment>
<protein>
    <submittedName>
        <fullName evidence="2">Uncharacterized protein</fullName>
    </submittedName>
</protein>
<name>A0A8X6QC43_NEPPI</name>
<evidence type="ECO:0000313" key="2">
    <source>
        <dbReference type="EMBL" id="GFU18676.1"/>
    </source>
</evidence>
<gene>
    <name evidence="2" type="ORF">NPIL_578691</name>
</gene>
<dbReference type="EMBL" id="BMAW01080242">
    <property type="protein sequence ID" value="GFU18676.1"/>
    <property type="molecule type" value="Genomic_DNA"/>
</dbReference>
<evidence type="ECO:0000313" key="3">
    <source>
        <dbReference type="Proteomes" id="UP000887013"/>
    </source>
</evidence>
<organism evidence="2 3">
    <name type="scientific">Nephila pilipes</name>
    <name type="common">Giant wood spider</name>
    <name type="synonym">Nephila maculata</name>
    <dbReference type="NCBI Taxonomy" id="299642"/>
    <lineage>
        <taxon>Eukaryota</taxon>
        <taxon>Metazoa</taxon>
        <taxon>Ecdysozoa</taxon>
        <taxon>Arthropoda</taxon>
        <taxon>Chelicerata</taxon>
        <taxon>Arachnida</taxon>
        <taxon>Araneae</taxon>
        <taxon>Araneomorphae</taxon>
        <taxon>Entelegynae</taxon>
        <taxon>Araneoidea</taxon>
        <taxon>Nephilidae</taxon>
        <taxon>Nephila</taxon>
    </lineage>
</organism>
<evidence type="ECO:0000256" key="1">
    <source>
        <dbReference type="SAM" id="MobiDB-lite"/>
    </source>
</evidence>
<feature type="compositionally biased region" description="Basic and acidic residues" evidence="1">
    <location>
        <begin position="155"/>
        <end position="167"/>
    </location>
</feature>
<reference evidence="2" key="1">
    <citation type="submission" date="2020-08" db="EMBL/GenBank/DDBJ databases">
        <title>Multicomponent nature underlies the extraordinary mechanical properties of spider dragline silk.</title>
        <authorList>
            <person name="Kono N."/>
            <person name="Nakamura H."/>
            <person name="Mori M."/>
            <person name="Yoshida Y."/>
            <person name="Ohtoshi R."/>
            <person name="Malay A.D."/>
            <person name="Moran D.A.P."/>
            <person name="Tomita M."/>
            <person name="Numata K."/>
            <person name="Arakawa K."/>
        </authorList>
    </citation>
    <scope>NUCLEOTIDE SEQUENCE</scope>
</reference>
<dbReference type="AlphaFoldDB" id="A0A8X6QC43"/>
<accession>A0A8X6QC43</accession>
<dbReference type="Proteomes" id="UP000887013">
    <property type="component" value="Unassembled WGS sequence"/>
</dbReference>
<dbReference type="OrthoDB" id="6426006at2759"/>
<feature type="compositionally biased region" description="Basic and acidic residues" evidence="1">
    <location>
        <begin position="139"/>
        <end position="148"/>
    </location>
</feature>
<proteinExistence type="predicted"/>
<sequence length="167" mass="19263">MPHYRKHSVLKYANALKRLTHYTCRGNEKMMNECRIPDLRHLPFGPVRGPSTVACKSQSRLHPRIVRRPLQEQKKRESESCSSGRNKTINRARKELAFRVKVFRFILEERQAHRALRKGSIRASGEKHCGSAETHCGVGRRERGREDDLGGSFKKRIDNSGRGDKQC</sequence>